<name>M8BJZ2_AEGTA</name>
<feature type="region of interest" description="Disordered" evidence="7">
    <location>
        <begin position="209"/>
        <end position="285"/>
    </location>
</feature>
<feature type="transmembrane region" description="Helical" evidence="8">
    <location>
        <begin position="444"/>
        <end position="465"/>
    </location>
</feature>
<proteinExistence type="inferred from homology"/>
<evidence type="ECO:0000256" key="8">
    <source>
        <dbReference type="SAM" id="Phobius"/>
    </source>
</evidence>
<reference evidence="9" key="1">
    <citation type="submission" date="2015-06" db="UniProtKB">
        <authorList>
            <consortium name="EnsemblPlants"/>
        </authorList>
    </citation>
    <scope>IDENTIFICATION</scope>
</reference>
<dbReference type="NCBIfam" id="TIGR00728">
    <property type="entry name" value="OPT_sfam"/>
    <property type="match status" value="1"/>
</dbReference>
<sequence length="875" mass="95217">MARKVQEEEYEEDEGESIERVFEGQEVPDWKEQVTARALAAGVPGVKPFTRQENTVVQTCVVACSGIAFSGGFGSYMFGMSERISEQSGEVRDEDSIKNPSLGWMIGFLFIIMIIDYKLIYPSGTATAHLINSFHTPQGAKLAKLQVKTLGKFFAMSFSWGFFQWFYTGGKDCGFSSFPTLGLEARRQKSSEKGGFEVYKVGQTVKQTTRGWGRRTATPASYDWRDADPSYRGNSRLDVGEPGELQGTQLLGRRGRSRPAEDADNHGHRRDAGPRSPVPEQHRQVPALRGFVTAARNIVTLPSRVSCHRGIGGEGCLQEGRQRTPPRPAADPAPTPRPAARAGLARATEGGGGWAAGEGDRQVLNNMCAYYSRMQKIALLYAYSLSISKEIQGSDKSNFMRLYAILQELKNLARLALAGYHDDDARFYFDFSATYLGVGMICPYLVNLSVLLGGIISWGIMWPVIEHKKGDWYPADLKPSSLRGIVGYRQGQGLIRTVIVQVFISISLILGDGLYNFLKVLTRTMTALVAQVRGMMSGPSLPISEAGEDLGPVETFDDQRRTELFMKDQIPNTLALTAYVVTAAISIITVPRIFHQLRWYHVATSYVIAPVLAFCNAYGCGLTDWSLATTYGKLAIFLVGAWAGASNGGIIAGLAACGVMIGIVSTASDLTQDFKTGYMTLASPRSMFVSQVIGTAMGCVIAPSVFWLFYKAFGDIGTPGSEYPSPNALVYRNMAILGVQGLGSLPKHCLDLCIVFFVGAIVVNLARDLAGPNIAQFIPLPMAMAIPFYLGPYFGIDMCIGSLIRFVWDHVDGARAKAFAPPVASGLICGDGIWTLPQSVLALAGVRPPICMKFLPRATNIQVEAFIKSLPPPPG</sequence>
<evidence type="ECO:0000256" key="2">
    <source>
        <dbReference type="ARBA" id="ARBA00010276"/>
    </source>
</evidence>
<keyword evidence="4 8" id="KW-0812">Transmembrane</keyword>
<protein>
    <submittedName>
        <fullName evidence="9">Putative metal-nicotianamine transporter YSL10</fullName>
    </submittedName>
</protein>
<feature type="compositionally biased region" description="Pro residues" evidence="7">
    <location>
        <begin position="325"/>
        <end position="337"/>
    </location>
</feature>
<feature type="transmembrane region" description="Helical" evidence="8">
    <location>
        <begin position="786"/>
        <end position="808"/>
    </location>
</feature>
<feature type="compositionally biased region" description="Low complexity" evidence="7">
    <location>
        <begin position="338"/>
        <end position="348"/>
    </location>
</feature>
<feature type="region of interest" description="Disordered" evidence="7">
    <location>
        <begin position="310"/>
        <end position="355"/>
    </location>
</feature>
<feature type="compositionally biased region" description="Basic and acidic residues" evidence="7">
    <location>
        <begin position="258"/>
        <end position="273"/>
    </location>
</feature>
<dbReference type="PANTHER" id="PTHR31645:SF95">
    <property type="entry name" value="METAL-NICOTIANAMINE TRANSPORTER YSL10-RELATED"/>
    <property type="match status" value="1"/>
</dbReference>
<evidence type="ECO:0000256" key="4">
    <source>
        <dbReference type="ARBA" id="ARBA00022692"/>
    </source>
</evidence>
<feature type="transmembrane region" description="Helical" evidence="8">
    <location>
        <begin position="102"/>
        <end position="120"/>
    </location>
</feature>
<feature type="transmembrane region" description="Helical" evidence="8">
    <location>
        <begin position="634"/>
        <end position="667"/>
    </location>
</feature>
<evidence type="ECO:0000313" key="9">
    <source>
        <dbReference type="EnsemblPlants" id="EMT25295"/>
    </source>
</evidence>
<feature type="transmembrane region" description="Helical" evidence="8">
    <location>
        <begin position="600"/>
        <end position="622"/>
    </location>
</feature>
<keyword evidence="5 8" id="KW-1133">Transmembrane helix</keyword>
<dbReference type="PANTHER" id="PTHR31645">
    <property type="entry name" value="OLIGOPEPTIDE TRANSPORTER YGL114W-RELATED"/>
    <property type="match status" value="1"/>
</dbReference>
<feature type="transmembrane region" description="Helical" evidence="8">
    <location>
        <begin position="56"/>
        <end position="78"/>
    </location>
</feature>
<evidence type="ECO:0000256" key="5">
    <source>
        <dbReference type="ARBA" id="ARBA00022989"/>
    </source>
</evidence>
<accession>M8BJZ2</accession>
<evidence type="ECO:0000256" key="3">
    <source>
        <dbReference type="ARBA" id="ARBA00022448"/>
    </source>
</evidence>
<organism evidence="9">
    <name type="scientific">Aegilops tauschii</name>
    <name type="common">Tausch's goatgrass</name>
    <name type="synonym">Aegilops squarrosa</name>
    <dbReference type="NCBI Taxonomy" id="37682"/>
    <lineage>
        <taxon>Eukaryota</taxon>
        <taxon>Viridiplantae</taxon>
        <taxon>Streptophyta</taxon>
        <taxon>Embryophyta</taxon>
        <taxon>Tracheophyta</taxon>
        <taxon>Spermatophyta</taxon>
        <taxon>Magnoliopsida</taxon>
        <taxon>Liliopsida</taxon>
        <taxon>Poales</taxon>
        <taxon>Poaceae</taxon>
        <taxon>BOP clade</taxon>
        <taxon>Pooideae</taxon>
        <taxon>Triticodae</taxon>
        <taxon>Triticeae</taxon>
        <taxon>Triticinae</taxon>
        <taxon>Aegilops</taxon>
    </lineage>
</organism>
<dbReference type="Pfam" id="PF03169">
    <property type="entry name" value="OPT"/>
    <property type="match status" value="2"/>
</dbReference>
<feature type="transmembrane region" description="Helical" evidence="8">
    <location>
        <begin position="574"/>
        <end position="594"/>
    </location>
</feature>
<dbReference type="GO" id="GO:0035673">
    <property type="term" value="F:oligopeptide transmembrane transporter activity"/>
    <property type="evidence" value="ECO:0007669"/>
    <property type="project" value="InterPro"/>
</dbReference>
<dbReference type="InterPro" id="IPR004813">
    <property type="entry name" value="OPT"/>
</dbReference>
<feature type="region of interest" description="Disordered" evidence="7">
    <location>
        <begin position="1"/>
        <end position="22"/>
    </location>
</feature>
<feature type="transmembrane region" description="Helical" evidence="8">
    <location>
        <begin position="749"/>
        <end position="766"/>
    </location>
</feature>
<evidence type="ECO:0000256" key="7">
    <source>
        <dbReference type="SAM" id="MobiDB-lite"/>
    </source>
</evidence>
<comment type="subcellular location">
    <subcellularLocation>
        <location evidence="1">Membrane</location>
        <topology evidence="1">Multi-pass membrane protein</topology>
    </subcellularLocation>
</comment>
<feature type="transmembrane region" description="Helical" evidence="8">
    <location>
        <begin position="687"/>
        <end position="710"/>
    </location>
</feature>
<keyword evidence="3" id="KW-0813">Transport</keyword>
<evidence type="ECO:0000256" key="6">
    <source>
        <dbReference type="ARBA" id="ARBA00023136"/>
    </source>
</evidence>
<dbReference type="GO" id="GO:0016020">
    <property type="term" value="C:membrane"/>
    <property type="evidence" value="ECO:0007669"/>
    <property type="project" value="UniProtKB-SubCell"/>
</dbReference>
<dbReference type="EnsemblPlants" id="EMT25295">
    <property type="protein sequence ID" value="EMT25295"/>
    <property type="gene ID" value="F775_19710"/>
</dbReference>
<dbReference type="AlphaFoldDB" id="M8BJZ2"/>
<evidence type="ECO:0000256" key="1">
    <source>
        <dbReference type="ARBA" id="ARBA00004141"/>
    </source>
</evidence>
<comment type="similarity">
    <text evidence="2">Belongs to the YSL (TC 2.A.67.2) family.</text>
</comment>
<dbReference type="InterPro" id="IPR045035">
    <property type="entry name" value="YSL-like"/>
</dbReference>
<feature type="transmembrane region" description="Helical" evidence="8">
    <location>
        <begin position="498"/>
        <end position="518"/>
    </location>
</feature>
<keyword evidence="6 8" id="KW-0472">Membrane</keyword>